<keyword evidence="11" id="KW-0275">Fatty acid biosynthesis</keyword>
<dbReference type="InterPro" id="IPR036736">
    <property type="entry name" value="ACP-like_sf"/>
</dbReference>
<keyword evidence="5" id="KW-0597">Phosphoprotein</keyword>
<dbReference type="Pfam" id="PF21149">
    <property type="entry name" value="FAS_pseudo-KR"/>
    <property type="match status" value="1"/>
</dbReference>
<evidence type="ECO:0000256" key="9">
    <source>
        <dbReference type="ARBA" id="ARBA00023002"/>
    </source>
</evidence>
<dbReference type="SMART" id="SM00823">
    <property type="entry name" value="PKS_PP"/>
    <property type="match status" value="1"/>
</dbReference>
<dbReference type="EMBL" id="BMAW01077020">
    <property type="protein sequence ID" value="GFU04339.1"/>
    <property type="molecule type" value="Genomic_DNA"/>
</dbReference>
<comment type="catalytic activity">
    <reaction evidence="13">
        <text>acetyl-CoA + n malonyl-CoA + 2n NADPH + 2n H(+) = a long-chain fatty acid + (n+1) CoA + n CO2 + 2n NADP(+).</text>
        <dbReference type="EC" id="2.3.1.85"/>
    </reaction>
</comment>
<dbReference type="Gene3D" id="3.10.129.110">
    <property type="entry name" value="Polyketide synthase dehydratase"/>
    <property type="match status" value="1"/>
</dbReference>
<dbReference type="Gene3D" id="3.90.180.10">
    <property type="entry name" value="Medium-chain alcohol dehydrogenases, catalytic domain"/>
    <property type="match status" value="1"/>
</dbReference>
<dbReference type="GO" id="GO:0031177">
    <property type="term" value="F:phosphopantetheine binding"/>
    <property type="evidence" value="ECO:0007669"/>
    <property type="project" value="InterPro"/>
</dbReference>
<dbReference type="SMART" id="SM00829">
    <property type="entry name" value="PKS_ER"/>
    <property type="match status" value="1"/>
</dbReference>
<keyword evidence="7" id="KW-0276">Fatty acid metabolism</keyword>
<dbReference type="CDD" id="cd05195">
    <property type="entry name" value="enoyl_red"/>
    <property type="match status" value="1"/>
</dbReference>
<evidence type="ECO:0000259" key="14">
    <source>
        <dbReference type="PROSITE" id="PS50075"/>
    </source>
</evidence>
<evidence type="ECO:0000256" key="13">
    <source>
        <dbReference type="ARBA" id="ARBA00044883"/>
    </source>
</evidence>
<evidence type="ECO:0000256" key="2">
    <source>
        <dbReference type="ARBA" id="ARBA00018769"/>
    </source>
</evidence>
<dbReference type="Gene3D" id="1.10.1200.10">
    <property type="entry name" value="ACP-like"/>
    <property type="match status" value="1"/>
</dbReference>
<dbReference type="InterPro" id="IPR042104">
    <property type="entry name" value="PKS_dehydratase_sf"/>
</dbReference>
<dbReference type="Pfam" id="PF00550">
    <property type="entry name" value="PP-binding"/>
    <property type="match status" value="1"/>
</dbReference>
<sequence length="1375" mass="153519">PIKFTVNFTYIGKRFEVSEGGSIVCTGRMYFPDETEKKSLSLCFQENDAKTLSLKANDIYKELKLRGYEYGPNFQGIIGSDMEGSKGLLKWIGEWVVFLDAVLQFSVLSVQEKGLALPTRIENLFIDPVVHKISIKKSLKKYGGVPVFYDKYSKKVISDGIEVKNVSLEFTPRHPNRQVPLLEEYRFVPYLETNILSKQQEECLIKYIDVCSSVAKNTLELLGKNGDEISSILKKSKFSDETLIKNYIESHTDNHVLLLSLCDILDSATGNDFPRKVENYINNYLFERDLDLLSQTLLQENPLRGVMDIVLESTVSRNLKIVEVSESSLPLCSKISEIVKAGQCTITNYAIAHSKPTFLDKSRLPSGNISISKWDPGTSLTFKDIDLFVTKFLNCSKQEYARTLANALATIKDGGFVIALQRTRFVPAEMFLSAVGNMIESVHSESDLEQIFKELKLRVICKKSDSLTSTLYLLRKIPVKSYDDIIIPIVEGRYEKWVTELRENVIQLTYQPNDRKRIWLVSEETNCSGIIGLVNCLRLEPCGSSIRCVFISDTASSLPQFSPKAQFYREIMENDLTMNVFKSNSWGTYRHFKMPEGTKRLELEHAYLSIVTRGNLSSLTWIDSPLKYLTQSSDIPLCHVYYAPLNFKDVMLATGKLSLIETATDNWCPGIEFSGRLDNGRRVMGMVPSRGLATTIAVDPDFLWDVPDDWTLGEASTVPIAYATSYYALVMRGRLQRGERVLIHSGSGGVGQAAIAIALHFGCEVFTSVGTEEKKEFLKKRFPSLQEKHFCNSRDLSFEKHILNATDGEGVDVILNSLAGEKLKAGLNCIAPYGRFLELGKYDLFNNTAMDMELFSKSISFHGIVLDAFFENKISHSIVKKELVQLIYDGIANGAVRPLSSILFGYKEAEHAFRYMASGNHIGKVIIKIRNEEPEIKAAPQPVRMLATLRTAFNPEMSYIIIGGLGGFGLEMCDWMVERGANHVILTSRSGVRTGYQRLRVNRWKAKGIGIVVSTENAANLHEAKLLLQKAATIKPIGGIFNLALVLRDAIMENQTVRNFEEVCASKVSSTMNLDTLSRDLCPHLQWFVCFSSVSCGRGNAGQSNYGYANSVMERICEQRTREGLPGLAIQWGAIGDVGVIQDTMGSGVVIGGTVPQTIRSCLSVLDKFLQQNHPVVLSCVPHVPLETSSSKSSKQSVLSAVGKIFGLSDMSSINPELSLGELGMDSLIGVELRHLLERECDLMLGIPELRKLTVKDLKKLEEPMEGSVETSDTNVTSDSPKIEEVPLYFSELDRTQLIPKDTIVSMNFVKSGTPLFILHPIEGTVVMLYPLAQFISVPVFGIQHTVEAPGDSLEELAAWYWVVSMIFCTFFTII</sequence>
<dbReference type="InterPro" id="IPR050091">
    <property type="entry name" value="PKS_NRPS_Biosynth_Enz"/>
</dbReference>
<evidence type="ECO:0000256" key="8">
    <source>
        <dbReference type="ARBA" id="ARBA00022857"/>
    </source>
</evidence>
<keyword evidence="3" id="KW-0596">Phosphopantetheine</keyword>
<dbReference type="SUPFAM" id="SSF47336">
    <property type="entry name" value="ACP-like"/>
    <property type="match status" value="1"/>
</dbReference>
<dbReference type="InterPro" id="IPR009081">
    <property type="entry name" value="PP-bd_ACP"/>
</dbReference>
<dbReference type="PANTHER" id="PTHR43775">
    <property type="entry name" value="FATTY ACID SYNTHASE"/>
    <property type="match status" value="1"/>
</dbReference>
<dbReference type="PROSITE" id="PS00012">
    <property type="entry name" value="PHOSPHOPANTETHEINE"/>
    <property type="match status" value="1"/>
</dbReference>
<dbReference type="InterPro" id="IPR036291">
    <property type="entry name" value="NAD(P)-bd_dom_sf"/>
</dbReference>
<dbReference type="InterPro" id="IPR049391">
    <property type="entry name" value="FAS_pseudo-KR"/>
</dbReference>
<keyword evidence="6" id="KW-0808">Transferase</keyword>
<dbReference type="InterPro" id="IPR029058">
    <property type="entry name" value="AB_hydrolase_fold"/>
</dbReference>
<dbReference type="OrthoDB" id="6503696at2759"/>
<evidence type="ECO:0000256" key="11">
    <source>
        <dbReference type="ARBA" id="ARBA00023160"/>
    </source>
</evidence>
<proteinExistence type="predicted"/>
<dbReference type="SUPFAM" id="SSF50129">
    <property type="entry name" value="GroES-like"/>
    <property type="match status" value="1"/>
</dbReference>
<dbReference type="PANTHER" id="PTHR43775:SF7">
    <property type="entry name" value="FATTY ACID SYNTHASE"/>
    <property type="match status" value="1"/>
</dbReference>
<keyword evidence="16" id="KW-1185">Reference proteome</keyword>
<dbReference type="EC" id="2.3.1.85" evidence="1"/>
<evidence type="ECO:0000256" key="12">
    <source>
        <dbReference type="ARBA" id="ARBA00023268"/>
    </source>
</evidence>
<dbReference type="FunFam" id="3.40.50.720:FF:000209">
    <property type="entry name" value="Polyketide synthase Pks12"/>
    <property type="match status" value="1"/>
</dbReference>
<name>A0A8X6Q3D2_NEPPI</name>
<evidence type="ECO:0000256" key="1">
    <source>
        <dbReference type="ARBA" id="ARBA00012873"/>
    </source>
</evidence>
<dbReference type="Proteomes" id="UP000887013">
    <property type="component" value="Unassembled WGS sequence"/>
</dbReference>
<dbReference type="Pfam" id="PF13602">
    <property type="entry name" value="ADH_zinc_N_2"/>
    <property type="match status" value="1"/>
</dbReference>
<dbReference type="Gene3D" id="3.40.50.150">
    <property type="entry name" value="Vaccinia Virus protein VP39"/>
    <property type="match status" value="1"/>
</dbReference>
<dbReference type="InterPro" id="IPR013968">
    <property type="entry name" value="PKS_KR"/>
</dbReference>
<evidence type="ECO:0000256" key="6">
    <source>
        <dbReference type="ARBA" id="ARBA00022679"/>
    </source>
</evidence>
<dbReference type="GO" id="GO:0006633">
    <property type="term" value="P:fatty acid biosynthetic process"/>
    <property type="evidence" value="ECO:0007669"/>
    <property type="project" value="UniProtKB-KW"/>
</dbReference>
<reference evidence="15" key="1">
    <citation type="submission" date="2020-08" db="EMBL/GenBank/DDBJ databases">
        <title>Multicomponent nature underlies the extraordinary mechanical properties of spider dragline silk.</title>
        <authorList>
            <person name="Kono N."/>
            <person name="Nakamura H."/>
            <person name="Mori M."/>
            <person name="Yoshida Y."/>
            <person name="Ohtoshi R."/>
            <person name="Malay A.D."/>
            <person name="Moran D.A.P."/>
            <person name="Tomita M."/>
            <person name="Numata K."/>
            <person name="Arakawa K."/>
        </authorList>
    </citation>
    <scope>NUCLEOTIDE SEQUENCE</scope>
</reference>
<dbReference type="Gene3D" id="3.40.50.720">
    <property type="entry name" value="NAD(P)-binding Rossmann-like Domain"/>
    <property type="match status" value="1"/>
</dbReference>
<dbReference type="PROSITE" id="PS50075">
    <property type="entry name" value="CARRIER"/>
    <property type="match status" value="1"/>
</dbReference>
<evidence type="ECO:0000313" key="15">
    <source>
        <dbReference type="EMBL" id="GFU04339.1"/>
    </source>
</evidence>
<dbReference type="InterPro" id="IPR006162">
    <property type="entry name" value="Ppantetheine_attach_site"/>
</dbReference>
<accession>A0A8X6Q3D2</accession>
<dbReference type="SUPFAM" id="SSF53474">
    <property type="entry name" value="alpha/beta-Hydrolases"/>
    <property type="match status" value="1"/>
</dbReference>
<evidence type="ECO:0000256" key="3">
    <source>
        <dbReference type="ARBA" id="ARBA00022450"/>
    </source>
</evidence>
<dbReference type="InterPro" id="IPR020843">
    <property type="entry name" value="ER"/>
</dbReference>
<dbReference type="InterPro" id="IPR011032">
    <property type="entry name" value="GroES-like_sf"/>
</dbReference>
<dbReference type="CDD" id="cd08954">
    <property type="entry name" value="KR_1_FAS_SDR_x"/>
    <property type="match status" value="1"/>
</dbReference>
<dbReference type="GO" id="GO:0016491">
    <property type="term" value="F:oxidoreductase activity"/>
    <property type="evidence" value="ECO:0007669"/>
    <property type="project" value="UniProtKB-KW"/>
</dbReference>
<keyword evidence="8" id="KW-0521">NADP</keyword>
<protein>
    <recommendedName>
        <fullName evidence="2">Fatty acid synthase</fullName>
        <ecNumber evidence="1">2.3.1.85</ecNumber>
    </recommendedName>
</protein>
<evidence type="ECO:0000256" key="5">
    <source>
        <dbReference type="ARBA" id="ARBA00022553"/>
    </source>
</evidence>
<evidence type="ECO:0000313" key="16">
    <source>
        <dbReference type="Proteomes" id="UP000887013"/>
    </source>
</evidence>
<feature type="non-terminal residue" evidence="15">
    <location>
        <position position="1"/>
    </location>
</feature>
<organism evidence="15 16">
    <name type="scientific">Nephila pilipes</name>
    <name type="common">Giant wood spider</name>
    <name type="synonym">Nephila maculata</name>
    <dbReference type="NCBI Taxonomy" id="299642"/>
    <lineage>
        <taxon>Eukaryota</taxon>
        <taxon>Metazoa</taxon>
        <taxon>Ecdysozoa</taxon>
        <taxon>Arthropoda</taxon>
        <taxon>Chelicerata</taxon>
        <taxon>Arachnida</taxon>
        <taxon>Araneae</taxon>
        <taxon>Araneomorphae</taxon>
        <taxon>Entelegynae</taxon>
        <taxon>Araneoidea</taxon>
        <taxon>Nephilidae</taxon>
        <taxon>Nephila</taxon>
    </lineage>
</organism>
<dbReference type="SUPFAM" id="SSF51735">
    <property type="entry name" value="NAD(P)-binding Rossmann-fold domains"/>
    <property type="match status" value="2"/>
</dbReference>
<evidence type="ECO:0000256" key="10">
    <source>
        <dbReference type="ARBA" id="ARBA00023098"/>
    </source>
</evidence>
<keyword evidence="9" id="KW-0560">Oxidoreductase</keyword>
<keyword evidence="10" id="KW-0443">Lipid metabolism</keyword>
<comment type="caution">
    <text evidence="15">The sequence shown here is derived from an EMBL/GenBank/DDBJ whole genome shotgun (WGS) entry which is preliminary data.</text>
</comment>
<dbReference type="Gene3D" id="3.40.50.1820">
    <property type="entry name" value="alpha/beta hydrolase"/>
    <property type="match status" value="1"/>
</dbReference>
<dbReference type="InterPro" id="IPR020806">
    <property type="entry name" value="PKS_PP-bd"/>
</dbReference>
<dbReference type="InterPro" id="IPR029063">
    <property type="entry name" value="SAM-dependent_MTases_sf"/>
</dbReference>
<gene>
    <name evidence="15" type="primary">FASN</name>
    <name evidence="15" type="ORF">NPIL_684151</name>
</gene>
<dbReference type="Pfam" id="PF08659">
    <property type="entry name" value="KR"/>
    <property type="match status" value="1"/>
</dbReference>
<evidence type="ECO:0000256" key="7">
    <source>
        <dbReference type="ARBA" id="ARBA00022832"/>
    </source>
</evidence>
<dbReference type="GO" id="GO:0004312">
    <property type="term" value="F:fatty acid synthase activity"/>
    <property type="evidence" value="ECO:0007669"/>
    <property type="project" value="UniProtKB-EC"/>
</dbReference>
<dbReference type="InterPro" id="IPR057326">
    <property type="entry name" value="KR_dom"/>
</dbReference>
<feature type="domain" description="Carrier" evidence="14">
    <location>
        <begin position="1189"/>
        <end position="1269"/>
    </location>
</feature>
<evidence type="ECO:0000256" key="4">
    <source>
        <dbReference type="ARBA" id="ARBA00022516"/>
    </source>
</evidence>
<keyword evidence="12" id="KW-0511">Multifunctional enzyme</keyword>
<dbReference type="SMART" id="SM00822">
    <property type="entry name" value="PKS_KR"/>
    <property type="match status" value="1"/>
</dbReference>
<keyword evidence="4" id="KW-0444">Lipid biosynthesis</keyword>